<keyword evidence="1" id="KW-0812">Transmembrane</keyword>
<evidence type="ECO:0000313" key="3">
    <source>
        <dbReference type="EMBL" id="SKB51015.1"/>
    </source>
</evidence>
<dbReference type="RefSeq" id="WP_079702134.1">
    <property type="nucleotide sequence ID" value="NZ_FUYR01000001.1"/>
</dbReference>
<dbReference type="Gene3D" id="1.10.530.10">
    <property type="match status" value="1"/>
</dbReference>
<dbReference type="Pfam" id="PF01832">
    <property type="entry name" value="Glucosaminidase"/>
    <property type="match status" value="1"/>
</dbReference>
<name>A0A1T5BUY2_9SPHI</name>
<accession>A0A1T5BUY2</accession>
<keyword evidence="1" id="KW-1133">Transmembrane helix</keyword>
<proteinExistence type="predicted"/>
<dbReference type="InterPro" id="IPR002901">
    <property type="entry name" value="MGlyc_endo_b_GlcNAc-like_dom"/>
</dbReference>
<dbReference type="AlphaFoldDB" id="A0A1T5BUY2"/>
<gene>
    <name evidence="3" type="ORF">SAMN05661099_1691</name>
</gene>
<organism evidence="3 4">
    <name type="scientific">Daejeonella lutea</name>
    <dbReference type="NCBI Taxonomy" id="572036"/>
    <lineage>
        <taxon>Bacteria</taxon>
        <taxon>Pseudomonadati</taxon>
        <taxon>Bacteroidota</taxon>
        <taxon>Sphingobacteriia</taxon>
        <taxon>Sphingobacteriales</taxon>
        <taxon>Sphingobacteriaceae</taxon>
        <taxon>Daejeonella</taxon>
    </lineage>
</organism>
<dbReference type="GO" id="GO:0004040">
    <property type="term" value="F:amidase activity"/>
    <property type="evidence" value="ECO:0007669"/>
    <property type="project" value="InterPro"/>
</dbReference>
<evidence type="ECO:0000256" key="1">
    <source>
        <dbReference type="SAM" id="Phobius"/>
    </source>
</evidence>
<sequence length="216" mass="24208">MIKKKSLKSYLFYGLLIFMGYGAGHFYFPTKDTNPAEAYVAVDTTDTEEFSAEALLAYMKKLKIKYPETVLAQAILETGNFTSDIFKENHNLFGMKVAGSRPTSAIGTNRNHAQYRNWKESVVDYALFQSFIIAKLPSNNKQEYRTYIQKFYSTTSDYLVRIDRAINSNAIFGSENTQKNMITSQASMNPFDIFSTISAIPGLVTGGGIAASTLKR</sequence>
<evidence type="ECO:0000313" key="4">
    <source>
        <dbReference type="Proteomes" id="UP000189981"/>
    </source>
</evidence>
<dbReference type="Proteomes" id="UP000189981">
    <property type="component" value="Unassembled WGS sequence"/>
</dbReference>
<keyword evidence="4" id="KW-1185">Reference proteome</keyword>
<evidence type="ECO:0000259" key="2">
    <source>
        <dbReference type="Pfam" id="PF01832"/>
    </source>
</evidence>
<dbReference type="EMBL" id="FUYR01000001">
    <property type="protein sequence ID" value="SKB51015.1"/>
    <property type="molecule type" value="Genomic_DNA"/>
</dbReference>
<reference evidence="4" key="1">
    <citation type="submission" date="2017-02" db="EMBL/GenBank/DDBJ databases">
        <authorList>
            <person name="Varghese N."/>
            <person name="Submissions S."/>
        </authorList>
    </citation>
    <scope>NUCLEOTIDE SEQUENCE [LARGE SCALE GENOMIC DNA]</scope>
    <source>
        <strain evidence="4">DSM 22385</strain>
    </source>
</reference>
<feature type="transmembrane region" description="Helical" evidence="1">
    <location>
        <begin position="10"/>
        <end position="28"/>
    </location>
</feature>
<keyword evidence="1" id="KW-0472">Membrane</keyword>
<feature type="domain" description="Mannosyl-glycoprotein endo-beta-N-acetylglucosamidase-like" evidence="2">
    <location>
        <begin position="54"/>
        <end position="169"/>
    </location>
</feature>
<dbReference type="OrthoDB" id="9810477at2"/>
<protein>
    <submittedName>
        <fullName evidence="3">Mannosyl-glycoprotein endo-beta-N-acetylglucosaminidase</fullName>
    </submittedName>
</protein>